<gene>
    <name evidence="1" type="ordered locus">Cyan7425_1988</name>
</gene>
<dbReference type="STRING" id="395961.Cyan7425_1988"/>
<name>B8HTC7_CYAP4</name>
<dbReference type="InterPro" id="IPR025132">
    <property type="entry name" value="DUF4058"/>
</dbReference>
<reference evidence="1" key="1">
    <citation type="submission" date="2009-01" db="EMBL/GenBank/DDBJ databases">
        <title>Complete sequence of chromosome Cyanothece sp. PCC 7425.</title>
        <authorList>
            <consortium name="US DOE Joint Genome Institute"/>
            <person name="Lucas S."/>
            <person name="Copeland A."/>
            <person name="Lapidus A."/>
            <person name="Glavina del Rio T."/>
            <person name="Dalin E."/>
            <person name="Tice H."/>
            <person name="Bruce D."/>
            <person name="Goodwin L."/>
            <person name="Pitluck S."/>
            <person name="Sims D."/>
            <person name="Meineke L."/>
            <person name="Brettin T."/>
            <person name="Detter J.C."/>
            <person name="Han C."/>
            <person name="Larimer F."/>
            <person name="Land M."/>
            <person name="Hauser L."/>
            <person name="Kyrpides N."/>
            <person name="Ovchinnikova G."/>
            <person name="Liberton M."/>
            <person name="Stoeckel J."/>
            <person name="Banerjee A."/>
            <person name="Singh A."/>
            <person name="Page L."/>
            <person name="Sato H."/>
            <person name="Zhao L."/>
            <person name="Sherman L."/>
            <person name="Pakrasi H."/>
            <person name="Richardson P."/>
        </authorList>
    </citation>
    <scope>NUCLEOTIDE SEQUENCE</scope>
    <source>
        <strain evidence="1">PCC 7425</strain>
    </source>
</reference>
<dbReference type="KEGG" id="cyn:Cyan7425_1988"/>
<accession>B8HTC7</accession>
<organism evidence="1">
    <name type="scientific">Cyanothece sp. (strain PCC 7425 / ATCC 29141)</name>
    <dbReference type="NCBI Taxonomy" id="395961"/>
    <lineage>
        <taxon>Bacteria</taxon>
        <taxon>Bacillati</taxon>
        <taxon>Cyanobacteriota</taxon>
        <taxon>Cyanophyceae</taxon>
        <taxon>Gomontiellales</taxon>
        <taxon>Cyanothecaceae</taxon>
        <taxon>Cyanothece</taxon>
    </lineage>
</organism>
<dbReference type="EMBL" id="CP001344">
    <property type="protein sequence ID" value="ACL44353.1"/>
    <property type="molecule type" value="Genomic_DNA"/>
</dbReference>
<evidence type="ECO:0008006" key="2">
    <source>
        <dbReference type="Google" id="ProtNLM"/>
    </source>
</evidence>
<sequence length="144" mass="16093">MPSPFPGMDPYLEQSGLWQEFHNRLMVAIADVLGPQLRPKYRVAIEKRVYEDASEELALIGRPDVTVVQPLPEVEPVPAAIGGTALIEPVVVEVPMPEEFRELICLISPIQFLYFPCPSKLRMGNPLSICRFCSIRFTIGLATI</sequence>
<dbReference type="HOGENOM" id="CLU_1793287_0_0_3"/>
<evidence type="ECO:0000313" key="1">
    <source>
        <dbReference type="EMBL" id="ACL44353.1"/>
    </source>
</evidence>
<dbReference type="AlphaFoldDB" id="B8HTC7"/>
<proteinExistence type="predicted"/>
<protein>
    <recommendedName>
        <fullName evidence="2">DUF4058 family protein</fullName>
    </recommendedName>
</protein>
<dbReference type="Pfam" id="PF13267">
    <property type="entry name" value="DUF4058"/>
    <property type="match status" value="1"/>
</dbReference>
<dbReference type="eggNOG" id="ENOG502Z86P">
    <property type="taxonomic scope" value="Bacteria"/>
</dbReference>